<dbReference type="SUPFAM" id="SSF53850">
    <property type="entry name" value="Periplasmic binding protein-like II"/>
    <property type="match status" value="1"/>
</dbReference>
<dbReference type="Pfam" id="PF00496">
    <property type="entry name" value="SBP_bac_5"/>
    <property type="match status" value="1"/>
</dbReference>
<evidence type="ECO:0000313" key="6">
    <source>
        <dbReference type="Proteomes" id="UP000199119"/>
    </source>
</evidence>
<proteinExistence type="inferred from homology"/>
<dbReference type="PIRSF" id="PIRSF002741">
    <property type="entry name" value="MppA"/>
    <property type="match status" value="1"/>
</dbReference>
<dbReference type="GO" id="GO:1904680">
    <property type="term" value="F:peptide transmembrane transporter activity"/>
    <property type="evidence" value="ECO:0007669"/>
    <property type="project" value="TreeGrafter"/>
</dbReference>
<dbReference type="OrthoDB" id="9801799at2"/>
<dbReference type="InterPro" id="IPR000914">
    <property type="entry name" value="SBP_5_dom"/>
</dbReference>
<protein>
    <submittedName>
        <fullName evidence="5">Peptide/nickel transport system substrate-binding protein</fullName>
    </submittedName>
</protein>
<evidence type="ECO:0000313" key="5">
    <source>
        <dbReference type="EMBL" id="SFF09145.1"/>
    </source>
</evidence>
<dbReference type="CDD" id="cd08498">
    <property type="entry name" value="PBP2_NikA_DppA_OppA_like_2"/>
    <property type="match status" value="1"/>
</dbReference>
<evidence type="ECO:0000256" key="3">
    <source>
        <dbReference type="ARBA" id="ARBA00022729"/>
    </source>
</evidence>
<sequence>MTQRSPEGGGPSILALCLGWVRRWAAAPVLLALVALHPIAFAQTIRIADQGDALSMDPHSLDEALQLSLLGNVYEPLVGRNKDLSLAPALAKAWRQTAPTVWRFELRQGVRFHDGSAFTADDVVFSLERAQMAGSGMKSYVGSIKQVRKIDEYTVEIETAMPYPILPEVLTTVYMMSRPWCEAQGVLAPSDARSAGTSGRTLMRANGTGPFRLGERLPGVRTVFVRNAGYWAPIESNAAEVVFTPIARDADRLAALLSGRVDVMEPVPVEEIARVNANPGTRAVTGPELRTIFLGMDQQRSELLYSSVRGRNPFKDARVRRAFYQAIDIDGIRKDVMRGASNPAAWLVGPGVNGFQADAKRLPYDVAAAKRLMAEAGYAEGFEITLNCPDDRYVNDARICQAVTSNLSRIQVKVRLKLESRRSYFPRVLRRDTSFYLLGWAPSTYDAEDALGALVACPDGKGAGQYNLGGYCNPRVDALIRRIAVETDKARRDAMIREAFQIHAEDVGHLPLHQQQLAWGVSDKLRLVQLADNNMPFKWMSIQ</sequence>
<keyword evidence="3" id="KW-0732">Signal</keyword>
<evidence type="ECO:0000256" key="2">
    <source>
        <dbReference type="ARBA" id="ARBA00022448"/>
    </source>
</evidence>
<gene>
    <name evidence="5" type="ORF">SAMN04489711_11246</name>
</gene>
<name>A0A1I2FUX8_9BURK</name>
<dbReference type="GO" id="GO:0015833">
    <property type="term" value="P:peptide transport"/>
    <property type="evidence" value="ECO:0007669"/>
    <property type="project" value="TreeGrafter"/>
</dbReference>
<dbReference type="PANTHER" id="PTHR30290:SF9">
    <property type="entry name" value="OLIGOPEPTIDE-BINDING PROTEIN APPA"/>
    <property type="match status" value="1"/>
</dbReference>
<dbReference type="InterPro" id="IPR039424">
    <property type="entry name" value="SBP_5"/>
</dbReference>
<keyword evidence="6" id="KW-1185">Reference proteome</keyword>
<dbReference type="Proteomes" id="UP000199119">
    <property type="component" value="Unassembled WGS sequence"/>
</dbReference>
<dbReference type="STRING" id="1177982.SAMN04489711_11246"/>
<dbReference type="InterPro" id="IPR030678">
    <property type="entry name" value="Peptide/Ni-bd"/>
</dbReference>
<organism evidence="5 6">
    <name type="scientific">Paracidovorax wautersii</name>
    <dbReference type="NCBI Taxonomy" id="1177982"/>
    <lineage>
        <taxon>Bacteria</taxon>
        <taxon>Pseudomonadati</taxon>
        <taxon>Pseudomonadota</taxon>
        <taxon>Betaproteobacteria</taxon>
        <taxon>Burkholderiales</taxon>
        <taxon>Comamonadaceae</taxon>
        <taxon>Paracidovorax</taxon>
    </lineage>
</organism>
<dbReference type="GO" id="GO:0043190">
    <property type="term" value="C:ATP-binding cassette (ABC) transporter complex"/>
    <property type="evidence" value="ECO:0007669"/>
    <property type="project" value="InterPro"/>
</dbReference>
<dbReference type="GO" id="GO:0030288">
    <property type="term" value="C:outer membrane-bounded periplasmic space"/>
    <property type="evidence" value="ECO:0007669"/>
    <property type="project" value="UniProtKB-ARBA"/>
</dbReference>
<dbReference type="Gene3D" id="3.40.190.10">
    <property type="entry name" value="Periplasmic binding protein-like II"/>
    <property type="match status" value="1"/>
</dbReference>
<feature type="domain" description="Solute-binding protein family 5" evidence="4">
    <location>
        <begin position="86"/>
        <end position="459"/>
    </location>
</feature>
<evidence type="ECO:0000256" key="1">
    <source>
        <dbReference type="ARBA" id="ARBA00005695"/>
    </source>
</evidence>
<dbReference type="Gene3D" id="3.90.76.10">
    <property type="entry name" value="Dipeptide-binding Protein, Domain 1"/>
    <property type="match status" value="1"/>
</dbReference>
<comment type="similarity">
    <text evidence="1">Belongs to the bacterial solute-binding protein 5 family.</text>
</comment>
<dbReference type="AlphaFoldDB" id="A0A1I2FUX8"/>
<keyword evidence="2" id="KW-0813">Transport</keyword>
<reference evidence="6" key="1">
    <citation type="submission" date="2016-10" db="EMBL/GenBank/DDBJ databases">
        <authorList>
            <person name="Varghese N."/>
            <person name="Submissions S."/>
        </authorList>
    </citation>
    <scope>NUCLEOTIDE SEQUENCE [LARGE SCALE GENOMIC DNA]</scope>
    <source>
        <strain evidence="6">DSM 27981</strain>
    </source>
</reference>
<dbReference type="PANTHER" id="PTHR30290">
    <property type="entry name" value="PERIPLASMIC BINDING COMPONENT OF ABC TRANSPORTER"/>
    <property type="match status" value="1"/>
</dbReference>
<evidence type="ECO:0000259" key="4">
    <source>
        <dbReference type="Pfam" id="PF00496"/>
    </source>
</evidence>
<dbReference type="EMBL" id="FONX01000012">
    <property type="protein sequence ID" value="SFF09145.1"/>
    <property type="molecule type" value="Genomic_DNA"/>
</dbReference>
<accession>A0A1I2FUX8</accession>
<dbReference type="Gene3D" id="3.10.105.10">
    <property type="entry name" value="Dipeptide-binding Protein, Domain 3"/>
    <property type="match status" value="1"/>
</dbReference>